<name>A0A444Q5Q8_9MICO</name>
<dbReference type="EMBL" id="RZNC01000005">
    <property type="protein sequence ID" value="RWZ59183.1"/>
    <property type="molecule type" value="Genomic_DNA"/>
</dbReference>
<evidence type="ECO:0000256" key="2">
    <source>
        <dbReference type="SAM" id="Phobius"/>
    </source>
</evidence>
<feature type="transmembrane region" description="Helical" evidence="2">
    <location>
        <begin position="71"/>
        <end position="94"/>
    </location>
</feature>
<comment type="caution">
    <text evidence="4">The sequence shown here is derived from an EMBL/GenBank/DDBJ whole genome shotgun (WGS) entry which is preliminary data.</text>
</comment>
<dbReference type="RefSeq" id="WP_128499684.1">
    <property type="nucleotide sequence ID" value="NZ_RZNC01000005.1"/>
</dbReference>
<accession>A0A444Q5Q8</accession>
<feature type="region of interest" description="Disordered" evidence="1">
    <location>
        <begin position="1"/>
        <end position="47"/>
    </location>
</feature>
<proteinExistence type="predicted"/>
<reference evidence="4 5" key="1">
    <citation type="submission" date="2018-12" db="EMBL/GenBank/DDBJ databases">
        <authorList>
            <person name="Li F."/>
        </authorList>
    </citation>
    <scope>NUCLEOTIDE SEQUENCE [LARGE SCALE GENOMIC DNA]</scope>
    <source>
        <strain evidence="4 5">8H24J-4-2</strain>
    </source>
</reference>
<feature type="domain" description="DUF2231" evidence="3">
    <location>
        <begin position="66"/>
        <end position="202"/>
    </location>
</feature>
<dbReference type="InterPro" id="IPR019251">
    <property type="entry name" value="DUF2231_TM"/>
</dbReference>
<sequence>MAGTADEKTTGGAASTPPAPRTLTGRAVPSAVGPADATIDTPESPAEYIGRARAKRPRIALAGPYGHPMHAVVITLPIGAWAASVVFDIIAFFVDDPSAFTLGAAVLVAIGLVGAVVAALLGFLDYSQIPAGTRARAVATVHMVANLLAMLLFTVSLVTRWFTGLDEISVPAFVISLVAMAIVGGSGALGGELAYHFGVRVADEDEQARIFGARRR</sequence>
<feature type="transmembrane region" description="Helical" evidence="2">
    <location>
        <begin position="144"/>
        <end position="162"/>
    </location>
</feature>
<keyword evidence="2" id="KW-1133">Transmembrane helix</keyword>
<keyword evidence="2" id="KW-0472">Membrane</keyword>
<dbReference type="Proteomes" id="UP000288603">
    <property type="component" value="Unassembled WGS sequence"/>
</dbReference>
<feature type="transmembrane region" description="Helical" evidence="2">
    <location>
        <begin position="100"/>
        <end position="124"/>
    </location>
</feature>
<evidence type="ECO:0000259" key="3">
    <source>
        <dbReference type="Pfam" id="PF09990"/>
    </source>
</evidence>
<dbReference type="Pfam" id="PF09990">
    <property type="entry name" value="DUF2231"/>
    <property type="match status" value="1"/>
</dbReference>
<dbReference type="AlphaFoldDB" id="A0A444Q5Q8"/>
<keyword evidence="2" id="KW-0812">Transmembrane</keyword>
<organism evidence="4 5">
    <name type="scientific">Labedella populi</name>
    <dbReference type="NCBI Taxonomy" id="2498850"/>
    <lineage>
        <taxon>Bacteria</taxon>
        <taxon>Bacillati</taxon>
        <taxon>Actinomycetota</taxon>
        <taxon>Actinomycetes</taxon>
        <taxon>Micrococcales</taxon>
        <taxon>Microbacteriaceae</taxon>
        <taxon>Labedella</taxon>
    </lineage>
</organism>
<evidence type="ECO:0000313" key="4">
    <source>
        <dbReference type="EMBL" id="RWZ59183.1"/>
    </source>
</evidence>
<keyword evidence="5" id="KW-1185">Reference proteome</keyword>
<dbReference type="OrthoDB" id="9795104at2"/>
<gene>
    <name evidence="4" type="ORF">ELQ92_13000</name>
</gene>
<feature type="transmembrane region" description="Helical" evidence="2">
    <location>
        <begin position="168"/>
        <end position="190"/>
    </location>
</feature>
<evidence type="ECO:0000313" key="5">
    <source>
        <dbReference type="Proteomes" id="UP000288603"/>
    </source>
</evidence>
<protein>
    <submittedName>
        <fullName evidence="4">DUF2231 domain-containing protein</fullName>
    </submittedName>
</protein>
<evidence type="ECO:0000256" key="1">
    <source>
        <dbReference type="SAM" id="MobiDB-lite"/>
    </source>
</evidence>